<dbReference type="AlphaFoldDB" id="K3X2N5"/>
<keyword evidence="5" id="KW-1185">Reference proteome</keyword>
<dbReference type="EnsemblProtists" id="PYU1_T011484">
    <property type="protein sequence ID" value="PYU1_T011484"/>
    <property type="gene ID" value="PYU1_G011458"/>
</dbReference>
<accession>K3X2N5</accession>
<evidence type="ECO:0000256" key="1">
    <source>
        <dbReference type="PROSITE-ProRule" id="PRU00042"/>
    </source>
</evidence>
<dbReference type="EMBL" id="GL376571">
    <property type="status" value="NOT_ANNOTATED_CDS"/>
    <property type="molecule type" value="Genomic_DNA"/>
</dbReference>
<dbReference type="SUPFAM" id="SSF81383">
    <property type="entry name" value="F-box domain"/>
    <property type="match status" value="1"/>
</dbReference>
<evidence type="ECO:0000256" key="2">
    <source>
        <dbReference type="SAM" id="MobiDB-lite"/>
    </source>
</evidence>
<dbReference type="InterPro" id="IPR036047">
    <property type="entry name" value="F-box-like_dom_sf"/>
</dbReference>
<evidence type="ECO:0000313" key="5">
    <source>
        <dbReference type="Proteomes" id="UP000019132"/>
    </source>
</evidence>
<feature type="domain" description="C2H2-type" evidence="3">
    <location>
        <begin position="798"/>
        <end position="829"/>
    </location>
</feature>
<keyword evidence="1" id="KW-0862">Zinc</keyword>
<keyword evidence="1" id="KW-0479">Metal-binding</keyword>
<feature type="region of interest" description="Disordered" evidence="2">
    <location>
        <begin position="859"/>
        <end position="878"/>
    </location>
</feature>
<dbReference type="InterPro" id="IPR013087">
    <property type="entry name" value="Znf_C2H2_type"/>
</dbReference>
<dbReference type="PROSITE" id="PS00028">
    <property type="entry name" value="ZINC_FINGER_C2H2_1"/>
    <property type="match status" value="1"/>
</dbReference>
<dbReference type="Proteomes" id="UP000019132">
    <property type="component" value="Unassembled WGS sequence"/>
</dbReference>
<proteinExistence type="predicted"/>
<evidence type="ECO:0000313" key="4">
    <source>
        <dbReference type="EnsemblProtists" id="PYU1_T011484"/>
    </source>
</evidence>
<dbReference type="InterPro" id="IPR001810">
    <property type="entry name" value="F-box_dom"/>
</dbReference>
<keyword evidence="1" id="KW-0863">Zinc-finger</keyword>
<dbReference type="PROSITE" id="PS50157">
    <property type="entry name" value="ZINC_FINGER_C2H2_2"/>
    <property type="match status" value="1"/>
</dbReference>
<dbReference type="HOGENOM" id="CLU_019291_0_0_1"/>
<reference evidence="5" key="2">
    <citation type="submission" date="2010-04" db="EMBL/GenBank/DDBJ databases">
        <authorList>
            <person name="Buell R."/>
            <person name="Hamilton J."/>
            <person name="Hostetler J."/>
        </authorList>
    </citation>
    <scope>NUCLEOTIDE SEQUENCE [LARGE SCALE GENOMIC DNA]</scope>
    <source>
        <strain evidence="5">DAOM:BR144</strain>
    </source>
</reference>
<sequence length="878" mass="100002">MRAAASARSLSAPVDLQLKRTLLRNLNETASIASRRVFQTHLLHSHSSLSAIREHLPELCVFADSLFQIPNVIDSKESASSANRVQRHATTVRHVFKDPEAQWLARSAVESGVAALMCGQLIRCAEERFAAKQDTSAAKLVLLLLCDQLLVSCTGKANGSCEWRDRKPSYHSMRCFSIWDTLLPFLERMAKRFPHMLERVLNDFTAVQPTTSGWKKRVNCNFAHIVGLWRLMEAIGGSKEDVQPVAPVVVAVNKLTDEAQGSGAMLSLLTSVVRYMMCSTLMKSEARCNEDQEGEVIESELKSAAFYDDLLMEKFFSGLQEFMFYCPRSKRIARAALRDSIVDLVVKSTEDTTQQDEAATARPAAPTVPPRLAVFAAVSCLFVKGLVGEIMSNLLDHLHDETRAHTTSRENGVLYFLVGFAAHVGLVPMNAVLRLFDCLLDIYTSEFERDTRISIVFCIVYVALNRIDVLHTFRGENETSDAHEDSQSNSSYIALLTFQGRFCGEVENPDFYALPLEWMELLWKEWFELSNDEIASFVTDYEAYHDEINEAMEDQEHPASPDLLTKSEECIPFRNLSRLFPRQLKLLDSHYIAPGRIDDALLASGVISENQNKRALLDGGMLRSRKKARRAIASVDPEAEERKLNVLMLPEVMERVCSFMSAKRLCRLAVVCKAFAEISRCDRLWRQLWIGLTSRDLEPVRCRHGVKYVHDWRLMYRKRWDARRRLRKRLRTLQTTSSQRLQDGDLDSTDFANDFNIDDDELTARLPFAARICTHCDCYERLNSQAQMDEHMQRHEKFQCIDRDTCCASFTSATQLNKHQKAFHPMLREKKKAVKVVKERIPCSHEGCTKTYTSLKRLESHRKTHDPVEVPEPLVAAE</sequence>
<dbReference type="OMA" id="CSFMSAK"/>
<reference evidence="5" key="1">
    <citation type="journal article" date="2010" name="Genome Biol.">
        <title>Genome sequence of the necrotrophic plant pathogen Pythium ultimum reveals original pathogenicity mechanisms and effector repertoire.</title>
        <authorList>
            <person name="Levesque C.A."/>
            <person name="Brouwer H."/>
            <person name="Cano L."/>
            <person name="Hamilton J.P."/>
            <person name="Holt C."/>
            <person name="Huitema E."/>
            <person name="Raffaele S."/>
            <person name="Robideau G.P."/>
            <person name="Thines M."/>
            <person name="Win J."/>
            <person name="Zerillo M.M."/>
            <person name="Beakes G.W."/>
            <person name="Boore J.L."/>
            <person name="Busam D."/>
            <person name="Dumas B."/>
            <person name="Ferriera S."/>
            <person name="Fuerstenberg S.I."/>
            <person name="Gachon C.M."/>
            <person name="Gaulin E."/>
            <person name="Govers F."/>
            <person name="Grenville-Briggs L."/>
            <person name="Horner N."/>
            <person name="Hostetler J."/>
            <person name="Jiang R.H."/>
            <person name="Johnson J."/>
            <person name="Krajaejun T."/>
            <person name="Lin H."/>
            <person name="Meijer H.J."/>
            <person name="Moore B."/>
            <person name="Morris P."/>
            <person name="Phuntmart V."/>
            <person name="Puiu D."/>
            <person name="Shetty J."/>
            <person name="Stajich J.E."/>
            <person name="Tripathy S."/>
            <person name="Wawra S."/>
            <person name="van West P."/>
            <person name="Whitty B.R."/>
            <person name="Coutinho P.M."/>
            <person name="Henrissat B."/>
            <person name="Martin F."/>
            <person name="Thomas P.D."/>
            <person name="Tyler B.M."/>
            <person name="De Vries R.P."/>
            <person name="Kamoun S."/>
            <person name="Yandell M."/>
            <person name="Tisserat N."/>
            <person name="Buell C.R."/>
        </authorList>
    </citation>
    <scope>NUCLEOTIDE SEQUENCE</scope>
    <source>
        <strain evidence="5">DAOM:BR144</strain>
    </source>
</reference>
<protein>
    <recommendedName>
        <fullName evidence="3">C2H2-type domain-containing protein</fullName>
    </recommendedName>
</protein>
<name>K3X2N5_GLOUD</name>
<reference evidence="4" key="3">
    <citation type="submission" date="2015-02" db="UniProtKB">
        <authorList>
            <consortium name="EnsemblProtists"/>
        </authorList>
    </citation>
    <scope>IDENTIFICATION</scope>
    <source>
        <strain evidence="4">DAOM BR144</strain>
    </source>
</reference>
<dbReference type="Pfam" id="PF12937">
    <property type="entry name" value="F-box-like"/>
    <property type="match status" value="1"/>
</dbReference>
<dbReference type="STRING" id="431595.K3X2N5"/>
<dbReference type="Gene3D" id="3.30.160.60">
    <property type="entry name" value="Classic Zinc Finger"/>
    <property type="match status" value="1"/>
</dbReference>
<organism evidence="4 5">
    <name type="scientific">Globisporangium ultimum (strain ATCC 200006 / CBS 805.95 / DAOM BR144)</name>
    <name type="common">Pythium ultimum</name>
    <dbReference type="NCBI Taxonomy" id="431595"/>
    <lineage>
        <taxon>Eukaryota</taxon>
        <taxon>Sar</taxon>
        <taxon>Stramenopiles</taxon>
        <taxon>Oomycota</taxon>
        <taxon>Peronosporomycetes</taxon>
        <taxon>Pythiales</taxon>
        <taxon>Pythiaceae</taxon>
        <taxon>Globisporangium</taxon>
    </lineage>
</organism>
<evidence type="ECO:0000259" key="3">
    <source>
        <dbReference type="PROSITE" id="PS50157"/>
    </source>
</evidence>
<dbReference type="VEuPathDB" id="FungiDB:PYU1_G011458"/>
<dbReference type="Gene3D" id="1.20.1280.50">
    <property type="match status" value="1"/>
</dbReference>
<dbReference type="InParanoid" id="K3X2N5"/>
<dbReference type="eggNOG" id="ENOG502S6B8">
    <property type="taxonomic scope" value="Eukaryota"/>
</dbReference>
<dbReference type="GO" id="GO:0008270">
    <property type="term" value="F:zinc ion binding"/>
    <property type="evidence" value="ECO:0007669"/>
    <property type="project" value="UniProtKB-KW"/>
</dbReference>
<dbReference type="SMART" id="SM00355">
    <property type="entry name" value="ZnF_C2H2"/>
    <property type="match status" value="3"/>
</dbReference>